<organism evidence="2">
    <name type="scientific">Arundo donax</name>
    <name type="common">Giant reed</name>
    <name type="synonym">Donax arundinaceus</name>
    <dbReference type="NCBI Taxonomy" id="35708"/>
    <lineage>
        <taxon>Eukaryota</taxon>
        <taxon>Viridiplantae</taxon>
        <taxon>Streptophyta</taxon>
        <taxon>Embryophyta</taxon>
        <taxon>Tracheophyta</taxon>
        <taxon>Spermatophyta</taxon>
        <taxon>Magnoliopsida</taxon>
        <taxon>Liliopsida</taxon>
        <taxon>Poales</taxon>
        <taxon>Poaceae</taxon>
        <taxon>PACMAD clade</taxon>
        <taxon>Arundinoideae</taxon>
        <taxon>Arundineae</taxon>
        <taxon>Arundo</taxon>
    </lineage>
</organism>
<feature type="region of interest" description="Disordered" evidence="1">
    <location>
        <begin position="51"/>
        <end position="88"/>
    </location>
</feature>
<protein>
    <submittedName>
        <fullName evidence="2">Uncharacterized protein</fullName>
    </submittedName>
</protein>
<sequence>MEVLGSTFLVTGDSSELAAADELAASEEFAPAPAASASGLSLRADVHAGLEDLEEGACSTPTREERGGDEEDDQGRRPRRGLASRGRR</sequence>
<evidence type="ECO:0000313" key="2">
    <source>
        <dbReference type="EMBL" id="JAD49458.1"/>
    </source>
</evidence>
<evidence type="ECO:0000256" key="1">
    <source>
        <dbReference type="SAM" id="MobiDB-lite"/>
    </source>
</evidence>
<reference evidence="2" key="2">
    <citation type="journal article" date="2015" name="Data Brief">
        <title>Shoot transcriptome of the giant reed, Arundo donax.</title>
        <authorList>
            <person name="Barrero R.A."/>
            <person name="Guerrero F.D."/>
            <person name="Moolhuijzen P."/>
            <person name="Goolsby J.A."/>
            <person name="Tidwell J."/>
            <person name="Bellgard S.E."/>
            <person name="Bellgard M.I."/>
        </authorList>
    </citation>
    <scope>NUCLEOTIDE SEQUENCE</scope>
    <source>
        <tissue evidence="2">Shoot tissue taken approximately 20 cm above the soil surface</tissue>
    </source>
</reference>
<name>A0A0A9AHW3_ARUDO</name>
<reference evidence="2" key="1">
    <citation type="submission" date="2014-09" db="EMBL/GenBank/DDBJ databases">
        <authorList>
            <person name="Magalhaes I.L.F."/>
            <person name="Oliveira U."/>
            <person name="Santos F.R."/>
            <person name="Vidigal T.H.D.A."/>
            <person name="Brescovit A.D."/>
            <person name="Santos A.J."/>
        </authorList>
    </citation>
    <scope>NUCLEOTIDE SEQUENCE</scope>
    <source>
        <tissue evidence="2">Shoot tissue taken approximately 20 cm above the soil surface</tissue>
    </source>
</reference>
<feature type="compositionally biased region" description="Basic residues" evidence="1">
    <location>
        <begin position="77"/>
        <end position="88"/>
    </location>
</feature>
<dbReference type="EMBL" id="GBRH01248437">
    <property type="protein sequence ID" value="JAD49458.1"/>
    <property type="molecule type" value="Transcribed_RNA"/>
</dbReference>
<accession>A0A0A9AHW3</accession>
<proteinExistence type="predicted"/>
<dbReference type="AlphaFoldDB" id="A0A0A9AHW3"/>